<evidence type="ECO:0000313" key="1">
    <source>
        <dbReference type="EMBL" id="KAK4363872.1"/>
    </source>
</evidence>
<proteinExistence type="predicted"/>
<protein>
    <submittedName>
        <fullName evidence="1">Uncharacterized protein</fullName>
    </submittedName>
</protein>
<dbReference type="AlphaFoldDB" id="A0AAE1S6R6"/>
<organism evidence="1 2">
    <name type="scientific">Anisodus tanguticus</name>
    <dbReference type="NCBI Taxonomy" id="243964"/>
    <lineage>
        <taxon>Eukaryota</taxon>
        <taxon>Viridiplantae</taxon>
        <taxon>Streptophyta</taxon>
        <taxon>Embryophyta</taxon>
        <taxon>Tracheophyta</taxon>
        <taxon>Spermatophyta</taxon>
        <taxon>Magnoliopsida</taxon>
        <taxon>eudicotyledons</taxon>
        <taxon>Gunneridae</taxon>
        <taxon>Pentapetalae</taxon>
        <taxon>asterids</taxon>
        <taxon>lamiids</taxon>
        <taxon>Solanales</taxon>
        <taxon>Solanaceae</taxon>
        <taxon>Solanoideae</taxon>
        <taxon>Hyoscyameae</taxon>
        <taxon>Anisodus</taxon>
    </lineage>
</organism>
<dbReference type="EMBL" id="JAVYJV010000008">
    <property type="protein sequence ID" value="KAK4363872.1"/>
    <property type="molecule type" value="Genomic_DNA"/>
</dbReference>
<gene>
    <name evidence="1" type="ORF">RND71_015230</name>
</gene>
<comment type="caution">
    <text evidence="1">The sequence shown here is derived from an EMBL/GenBank/DDBJ whole genome shotgun (WGS) entry which is preliminary data.</text>
</comment>
<accession>A0AAE1S6R6</accession>
<dbReference type="Proteomes" id="UP001291623">
    <property type="component" value="Unassembled WGS sequence"/>
</dbReference>
<name>A0AAE1S6R6_9SOLA</name>
<keyword evidence="2" id="KW-1185">Reference proteome</keyword>
<evidence type="ECO:0000313" key="2">
    <source>
        <dbReference type="Proteomes" id="UP001291623"/>
    </source>
</evidence>
<reference evidence="1" key="1">
    <citation type="submission" date="2023-12" db="EMBL/GenBank/DDBJ databases">
        <title>Genome assembly of Anisodus tanguticus.</title>
        <authorList>
            <person name="Wang Y.-J."/>
        </authorList>
    </citation>
    <scope>NUCLEOTIDE SEQUENCE</scope>
    <source>
        <strain evidence="1">KB-2021</strain>
        <tissue evidence="1">Leaf</tissue>
    </source>
</reference>
<sequence length="75" mass="8439">MSRLARSKSLLLPHIQDSIDTGWVMCFELQNTRTNAPQFNFICRENVILSIDSDKTDEAELQNAVTNAVLQSDAI</sequence>